<comment type="similarity">
    <text evidence="2">Belongs to the UTP6 family.</text>
</comment>
<dbReference type="SUPFAM" id="SSF48452">
    <property type="entry name" value="TPR-like"/>
    <property type="match status" value="1"/>
</dbReference>
<dbReference type="Gene3D" id="1.25.40.10">
    <property type="entry name" value="Tetratricopeptide repeat domain"/>
    <property type="match status" value="1"/>
</dbReference>
<dbReference type="InterPro" id="IPR013949">
    <property type="entry name" value="Utp6"/>
</dbReference>
<evidence type="ECO:0000256" key="4">
    <source>
        <dbReference type="ARBA" id="ARBA00022737"/>
    </source>
</evidence>
<protein>
    <submittedName>
        <fullName evidence="7">Putative rrna processing protein utp6</fullName>
    </submittedName>
</protein>
<accession>A0A0G2HIF5</accession>
<evidence type="ECO:0000256" key="2">
    <source>
        <dbReference type="ARBA" id="ARBA00010734"/>
    </source>
</evidence>
<dbReference type="GO" id="GO:0034388">
    <property type="term" value="C:Pwp2p-containing subcomplex of 90S preribosome"/>
    <property type="evidence" value="ECO:0007669"/>
    <property type="project" value="TreeGrafter"/>
</dbReference>
<evidence type="ECO:0000259" key="6">
    <source>
        <dbReference type="Pfam" id="PF08640"/>
    </source>
</evidence>
<dbReference type="Pfam" id="PF23240">
    <property type="entry name" value="HAT_PRP39_N"/>
    <property type="match status" value="1"/>
</dbReference>
<comment type="subcellular location">
    <subcellularLocation>
        <location evidence="1">Nucleus</location>
        <location evidence="1">Nucleolus</location>
    </subcellularLocation>
</comment>
<dbReference type="InterPro" id="IPR003107">
    <property type="entry name" value="HAT"/>
</dbReference>
<dbReference type="PANTHER" id="PTHR23271">
    <property type="entry name" value="HEPATOCELLULAR CARCINOMA-ASSOCIATED ANTIGEN 66"/>
    <property type="match status" value="1"/>
</dbReference>
<evidence type="ECO:0000256" key="1">
    <source>
        <dbReference type="ARBA" id="ARBA00004604"/>
    </source>
</evidence>
<dbReference type="Proteomes" id="UP000053317">
    <property type="component" value="Unassembled WGS sequence"/>
</dbReference>
<keyword evidence="5" id="KW-0539">Nucleus</keyword>
<keyword evidence="8" id="KW-1185">Reference proteome</keyword>
<name>A0A0G2HIF5_PHACM</name>
<comment type="caution">
    <text evidence="7">The sequence shown here is derived from an EMBL/GenBank/DDBJ whole genome shotgun (WGS) entry which is preliminary data.</text>
</comment>
<dbReference type="OrthoDB" id="28112at2759"/>
<dbReference type="InterPro" id="IPR055347">
    <property type="entry name" value="UTP6_N"/>
</dbReference>
<gene>
    <name evidence="7" type="ORF">UCRPC4_g00651</name>
</gene>
<evidence type="ECO:0000313" key="8">
    <source>
        <dbReference type="Proteomes" id="UP000053317"/>
    </source>
</evidence>
<keyword evidence="4" id="KW-0677">Repeat</keyword>
<evidence type="ECO:0000256" key="5">
    <source>
        <dbReference type="ARBA" id="ARBA00023242"/>
    </source>
</evidence>
<dbReference type="AlphaFoldDB" id="A0A0G2HIF5"/>
<organism evidence="7 8">
    <name type="scientific">Phaeomoniella chlamydospora</name>
    <name type="common">Phaeoacremonium chlamydosporum</name>
    <dbReference type="NCBI Taxonomy" id="158046"/>
    <lineage>
        <taxon>Eukaryota</taxon>
        <taxon>Fungi</taxon>
        <taxon>Dikarya</taxon>
        <taxon>Ascomycota</taxon>
        <taxon>Pezizomycotina</taxon>
        <taxon>Eurotiomycetes</taxon>
        <taxon>Chaetothyriomycetidae</taxon>
        <taxon>Phaeomoniellales</taxon>
        <taxon>Phaeomoniellaceae</taxon>
        <taxon>Phaeomoniella</taxon>
    </lineage>
</organism>
<evidence type="ECO:0000256" key="3">
    <source>
        <dbReference type="ARBA" id="ARBA00022552"/>
    </source>
</evidence>
<reference evidence="7 8" key="2">
    <citation type="submission" date="2015-05" db="EMBL/GenBank/DDBJ databases">
        <authorList>
            <person name="Morales-Cruz A."/>
            <person name="Amrine K.C."/>
            <person name="Cantu D."/>
        </authorList>
    </citation>
    <scope>NUCLEOTIDE SEQUENCE [LARGE SCALE GENOMIC DNA]</scope>
    <source>
        <strain evidence="7">UCRPC4</strain>
    </source>
</reference>
<proteinExistence type="inferred from homology"/>
<dbReference type="PANTHER" id="PTHR23271:SF1">
    <property type="entry name" value="U3 SMALL NUCLEOLAR RNA-ASSOCIATED PROTEIN 6 HOMOLOG"/>
    <property type="match status" value="1"/>
</dbReference>
<evidence type="ECO:0000313" key="7">
    <source>
        <dbReference type="EMBL" id="KKY28170.1"/>
    </source>
</evidence>
<dbReference type="EMBL" id="LCWF01000015">
    <property type="protein sequence ID" value="KKY28170.1"/>
    <property type="molecule type" value="Genomic_DNA"/>
</dbReference>
<keyword evidence="3" id="KW-0698">rRNA processing</keyword>
<feature type="domain" description="U3 small nucleolar RNA-associated protein 6 N-terminal" evidence="6">
    <location>
        <begin position="12"/>
        <end position="82"/>
    </location>
</feature>
<reference evidence="7 8" key="1">
    <citation type="submission" date="2015-05" db="EMBL/GenBank/DDBJ databases">
        <title>Distinctive expansion of gene families associated with plant cell wall degradation and secondary metabolism in the genomes of grapevine trunk pathogens.</title>
        <authorList>
            <person name="Lawrence D.P."/>
            <person name="Travadon R."/>
            <person name="Rolshausen P.E."/>
            <person name="Baumgartner K."/>
        </authorList>
    </citation>
    <scope>NUCLEOTIDE SEQUENCE [LARGE SCALE GENOMIC DNA]</scope>
    <source>
        <strain evidence="7">UCRPC4</strain>
    </source>
</reference>
<dbReference type="GO" id="GO:0032040">
    <property type="term" value="C:small-subunit processome"/>
    <property type="evidence" value="ECO:0007669"/>
    <property type="project" value="TreeGrafter"/>
</dbReference>
<dbReference type="Pfam" id="PF08640">
    <property type="entry name" value="U3_assoc_6"/>
    <property type="match status" value="1"/>
</dbReference>
<dbReference type="SMART" id="SM00386">
    <property type="entry name" value="HAT"/>
    <property type="match status" value="3"/>
</dbReference>
<sequence>MAGASDKARFFLEQSIPELKEWEKKNIFSHEEISSITIRRSDFEHKVNARGSTPSDYARYAEFEINVDTLRKKRVKRLGVRSVAHTGQRRIFFLFDRATKRFPGDLALWMQYLEYARRQRALKKLTEILTSALRLHPQRPDLWIYGAQFALQENGDMTEARSYMQRGLRFCRTSRNLWTEYTKLELLYISKIAARRQILGLDMETESQQKAEDQGESEGFAANVISLPRLTEEDINPSSGNISDIDESALRKFEQSPVLSGAIPIAIFDAAMNQFDHDESMAASTFNLVNEFPQLGCQAYILSHIVDDMLEHRTTAWQTMACHIKASIAGLQTTSPDFPAALGLAINRIRDYTSRASEMSSLVNDLQSWLESLFRDENLDPALKKVIESMKTKLSTRAAAEK</sequence>
<dbReference type="GO" id="GO:0030515">
    <property type="term" value="F:snoRNA binding"/>
    <property type="evidence" value="ECO:0007669"/>
    <property type="project" value="InterPro"/>
</dbReference>
<dbReference type="InterPro" id="IPR011990">
    <property type="entry name" value="TPR-like_helical_dom_sf"/>
</dbReference>
<dbReference type="GO" id="GO:0000462">
    <property type="term" value="P:maturation of SSU-rRNA from tricistronic rRNA transcript (SSU-rRNA, 5.8S rRNA, LSU-rRNA)"/>
    <property type="evidence" value="ECO:0007669"/>
    <property type="project" value="InterPro"/>
</dbReference>